<comment type="similarity">
    <text evidence="1">Belongs to the peptidase C59 family.</text>
</comment>
<evidence type="ECO:0000256" key="2">
    <source>
        <dbReference type="ARBA" id="ARBA00022801"/>
    </source>
</evidence>
<dbReference type="AlphaFoldDB" id="A0A7H1BHD1"/>
<accession>A0A7H1BHD1</accession>
<name>A0A7H1BHD1_9ACTN</name>
<sequence>MCTRVLWQADGQPVVVGRNMDWKQRLDTNLWVLPRGAERTGTGPDDPRPLHWTARHGSVVATAYDAATTDGVNEAGLAAHLLWLAESDYGDRDPARPALSVSLWTQYFLDRFATVSEAVSSLAAEPFQVRPQGDTRSGTWSTVHLALDDATGDSAIIEILDGEPRIHHGRTYTVMTNSPPFDEQLEHLNQYEGFGGARPLPGTTEAADRFVRAAYYLRRLPAAETPAHAYAALLSVMRNAAQPFGTPDPARPNISMTIWRTLADLTHGVYAFESSFSPDIVWTRLDAVDFTRAARLDLSAEGLAGDVTARYEPCEPFRFSVA</sequence>
<proteinExistence type="inferred from homology"/>
<organism evidence="4 5">
    <name type="scientific">Streptomyces xanthii</name>
    <dbReference type="NCBI Taxonomy" id="2768069"/>
    <lineage>
        <taxon>Bacteria</taxon>
        <taxon>Bacillati</taxon>
        <taxon>Actinomycetota</taxon>
        <taxon>Actinomycetes</taxon>
        <taxon>Kitasatosporales</taxon>
        <taxon>Streptomycetaceae</taxon>
        <taxon>Streptomyces</taxon>
    </lineage>
</organism>
<dbReference type="PANTHER" id="PTHR35527">
    <property type="entry name" value="CHOLOYLGLYCINE HYDROLASE"/>
    <property type="match status" value="1"/>
</dbReference>
<dbReference type="GO" id="GO:0016787">
    <property type="term" value="F:hydrolase activity"/>
    <property type="evidence" value="ECO:0007669"/>
    <property type="project" value="UniProtKB-KW"/>
</dbReference>
<dbReference type="InterPro" id="IPR029132">
    <property type="entry name" value="CBAH/NAAA_C"/>
</dbReference>
<dbReference type="Pfam" id="PF02275">
    <property type="entry name" value="CBAH"/>
    <property type="match status" value="1"/>
</dbReference>
<dbReference type="Gene3D" id="3.60.60.10">
    <property type="entry name" value="Penicillin V Acylase, Chain A"/>
    <property type="match status" value="1"/>
</dbReference>
<evidence type="ECO:0000313" key="4">
    <source>
        <dbReference type="EMBL" id="QNS08136.1"/>
    </source>
</evidence>
<feature type="domain" description="Choloylglycine hydrolase/NAAA C-terminal" evidence="3">
    <location>
        <begin position="2"/>
        <end position="289"/>
    </location>
</feature>
<evidence type="ECO:0000259" key="3">
    <source>
        <dbReference type="Pfam" id="PF02275"/>
    </source>
</evidence>
<gene>
    <name evidence="4" type="ORF">IAG42_33995</name>
</gene>
<dbReference type="SUPFAM" id="SSF56235">
    <property type="entry name" value="N-terminal nucleophile aminohydrolases (Ntn hydrolases)"/>
    <property type="match status" value="1"/>
</dbReference>
<evidence type="ECO:0000256" key="1">
    <source>
        <dbReference type="ARBA" id="ARBA00006625"/>
    </source>
</evidence>
<evidence type="ECO:0000313" key="5">
    <source>
        <dbReference type="Proteomes" id="UP000516428"/>
    </source>
</evidence>
<dbReference type="PANTHER" id="PTHR35527:SF2">
    <property type="entry name" value="HYDROLASE"/>
    <property type="match status" value="1"/>
</dbReference>
<dbReference type="RefSeq" id="WP_188340797.1">
    <property type="nucleotide sequence ID" value="NZ_CP061281.1"/>
</dbReference>
<dbReference type="EMBL" id="CP061281">
    <property type="protein sequence ID" value="QNS08136.1"/>
    <property type="molecule type" value="Genomic_DNA"/>
</dbReference>
<reference evidence="4 5" key="1">
    <citation type="submission" date="2020-09" db="EMBL/GenBank/DDBJ databases">
        <title>A novel species.</title>
        <authorList>
            <person name="Gao J."/>
        </authorList>
    </citation>
    <scope>NUCLEOTIDE SEQUENCE [LARGE SCALE GENOMIC DNA]</scope>
    <source>
        <strain evidence="4 5">CRXT-Y-14</strain>
    </source>
</reference>
<protein>
    <submittedName>
        <fullName evidence="4">Linear amide C-N hydrolase</fullName>
    </submittedName>
</protein>
<dbReference type="InterPro" id="IPR052193">
    <property type="entry name" value="Peptidase_C59"/>
</dbReference>
<keyword evidence="5" id="KW-1185">Reference proteome</keyword>
<keyword evidence="2 4" id="KW-0378">Hydrolase</keyword>
<dbReference type="InterPro" id="IPR029055">
    <property type="entry name" value="Ntn_hydrolases_N"/>
</dbReference>
<dbReference type="KEGG" id="sxn:IAG42_33995"/>
<dbReference type="CDD" id="cd01902">
    <property type="entry name" value="Ntn_CGH"/>
    <property type="match status" value="1"/>
</dbReference>
<dbReference type="Proteomes" id="UP000516428">
    <property type="component" value="Chromosome"/>
</dbReference>